<feature type="modified residue" description="4-aspartylphosphate" evidence="8">
    <location>
        <position position="712"/>
    </location>
</feature>
<dbReference type="SMART" id="SM00388">
    <property type="entry name" value="HisKA"/>
    <property type="match status" value="1"/>
</dbReference>
<feature type="domain" description="PAS" evidence="11">
    <location>
        <begin position="17"/>
        <end position="90"/>
    </location>
</feature>
<dbReference type="InterPro" id="IPR011006">
    <property type="entry name" value="CheY-like_superfamily"/>
</dbReference>
<dbReference type="SUPFAM" id="SSF47384">
    <property type="entry name" value="Homodimeric domain of signal transducing histidine kinase"/>
    <property type="match status" value="1"/>
</dbReference>
<name>A0A5C5Y1B5_9BACT</name>
<dbReference type="EMBL" id="SJPK01000004">
    <property type="protein sequence ID" value="TWT67392.1"/>
    <property type="molecule type" value="Genomic_DNA"/>
</dbReference>
<dbReference type="Pfam" id="PF00072">
    <property type="entry name" value="Response_reg"/>
    <property type="match status" value="1"/>
</dbReference>
<feature type="domain" description="Response regulatory" evidence="10">
    <location>
        <begin position="663"/>
        <end position="777"/>
    </location>
</feature>
<feature type="domain" description="PAS" evidence="11">
    <location>
        <begin position="277"/>
        <end position="351"/>
    </location>
</feature>
<reference evidence="13 14" key="1">
    <citation type="submission" date="2019-02" db="EMBL/GenBank/DDBJ databases">
        <title>Deep-cultivation of Planctomycetes and their phenomic and genomic characterization uncovers novel biology.</title>
        <authorList>
            <person name="Wiegand S."/>
            <person name="Jogler M."/>
            <person name="Boedeker C."/>
            <person name="Pinto D."/>
            <person name="Vollmers J."/>
            <person name="Rivas-Marin E."/>
            <person name="Kohn T."/>
            <person name="Peeters S.H."/>
            <person name="Heuer A."/>
            <person name="Rast P."/>
            <person name="Oberbeckmann S."/>
            <person name="Bunk B."/>
            <person name="Jeske O."/>
            <person name="Meyerdierks A."/>
            <person name="Storesund J.E."/>
            <person name="Kallscheuer N."/>
            <person name="Luecker S."/>
            <person name="Lage O.M."/>
            <person name="Pohl T."/>
            <person name="Merkel B.J."/>
            <person name="Hornburger P."/>
            <person name="Mueller R.-W."/>
            <person name="Bruemmer F."/>
            <person name="Labrenz M."/>
            <person name="Spormann A.M."/>
            <person name="Op Den Camp H."/>
            <person name="Overmann J."/>
            <person name="Amann R."/>
            <person name="Jetten M.S.M."/>
            <person name="Mascher T."/>
            <person name="Medema M.H."/>
            <person name="Devos D.P."/>
            <person name="Kaster A.-K."/>
            <person name="Ovreas L."/>
            <person name="Rohde M."/>
            <person name="Galperin M.Y."/>
            <person name="Jogler C."/>
        </authorList>
    </citation>
    <scope>NUCLEOTIDE SEQUENCE [LARGE SCALE GENOMIC DNA]</scope>
    <source>
        <strain evidence="13 14">CA85</strain>
    </source>
</reference>
<dbReference type="FunFam" id="1.10.287.130:FF:000001">
    <property type="entry name" value="Two-component sensor histidine kinase"/>
    <property type="match status" value="1"/>
</dbReference>
<dbReference type="PROSITE" id="PS50113">
    <property type="entry name" value="PAC"/>
    <property type="match status" value="3"/>
</dbReference>
<dbReference type="Pfam" id="PF13426">
    <property type="entry name" value="PAS_9"/>
    <property type="match status" value="1"/>
</dbReference>
<dbReference type="InterPro" id="IPR005467">
    <property type="entry name" value="His_kinase_dom"/>
</dbReference>
<feature type="domain" description="PAS" evidence="11">
    <location>
        <begin position="151"/>
        <end position="212"/>
    </location>
</feature>
<dbReference type="InterPro" id="IPR001610">
    <property type="entry name" value="PAC"/>
</dbReference>
<evidence type="ECO:0000256" key="4">
    <source>
        <dbReference type="ARBA" id="ARBA00022679"/>
    </source>
</evidence>
<feature type="domain" description="Histidine kinase" evidence="9">
    <location>
        <begin position="423"/>
        <end position="641"/>
    </location>
</feature>
<dbReference type="PROSITE" id="PS50109">
    <property type="entry name" value="HIS_KIN"/>
    <property type="match status" value="1"/>
</dbReference>
<proteinExistence type="predicted"/>
<organism evidence="13 14">
    <name type="scientific">Allorhodopirellula solitaria</name>
    <dbReference type="NCBI Taxonomy" id="2527987"/>
    <lineage>
        <taxon>Bacteria</taxon>
        <taxon>Pseudomonadati</taxon>
        <taxon>Planctomycetota</taxon>
        <taxon>Planctomycetia</taxon>
        <taxon>Pirellulales</taxon>
        <taxon>Pirellulaceae</taxon>
        <taxon>Allorhodopirellula</taxon>
    </lineage>
</organism>
<keyword evidence="5 13" id="KW-0418">Kinase</keyword>
<dbReference type="Gene3D" id="3.40.50.2300">
    <property type="match status" value="1"/>
</dbReference>
<dbReference type="PROSITE" id="PS50110">
    <property type="entry name" value="RESPONSE_REGULATORY"/>
    <property type="match status" value="1"/>
</dbReference>
<dbReference type="PRINTS" id="PR00344">
    <property type="entry name" value="BCTRLSENSOR"/>
</dbReference>
<dbReference type="InterPro" id="IPR035965">
    <property type="entry name" value="PAS-like_dom_sf"/>
</dbReference>
<sequence length="777" mass="85793">MPKSTKSTPSPPAANERAELLCVALASIGDAVIATDLQGRVTTLNEIAENLTGWTKSTAMGEPFEKVFQAVSEQSGERVECPAAQTLRDGAIVEPAGHTILIASDGTERSIDSSAAPIRSDNGEVTGCVLVFRDVTKRRQLERDHAEGDHHARLLGAIVTSSDDAIISKSLDGTIRSWNAAAERIFGYTEEQAIGRHISMLIPAERIEEEDHIIARIRAGERVEHFETVRLRSDGRLVFVSLTISPIKNAEGQIIGASKIARDISERKRTQEVLREHEQRFRTFVEQVEDYAIFVTDTAGRATSWNEGVLRVLGFEEAEFVGKDIVRSIFRSSDVAKGVPQAELAEAAESGSASNDRWMKRKDGTPFWAAGVTTGLQDESGNLLGFMKVMRDQTKQKQMEDELRRIATELSEADRRKDEFLATLAHELRNPLAPIRTGLSAMKLLQDDPDQMEEIRETMERQAQQMVRLIDDLLEMSRITQGKLELRKCRVMLADVVRSAVEATRPLMDEVGHELSVTLPSRGIELEADPNRLTQVFSNLLNNAAKYTPDGGRISLAVERQESEVIVSVKDNGMGIPPDKIERVFEMFAQIKHPLDAEYSGLGIGLTLVKSLVELHAGSIEVRSNPTGQGCEFLVRLPLGPANPVSPAPETPTEETGSLAKCRVLIVDDNQAAADMLRIVVKTLGHDVRVACNGQEGVEIASVFRPETVLMDIGMPQLNGFEAARHIRQQPWGQQMTLVALTGWGQEDDKRKTQEAGFDHHLVKPVELVDLRRILDS</sequence>
<dbReference type="SUPFAM" id="SSF55874">
    <property type="entry name" value="ATPase domain of HSP90 chaperone/DNA topoisomerase II/histidine kinase"/>
    <property type="match status" value="1"/>
</dbReference>
<evidence type="ECO:0000256" key="3">
    <source>
        <dbReference type="ARBA" id="ARBA00022553"/>
    </source>
</evidence>
<dbReference type="Gene3D" id="3.30.450.20">
    <property type="entry name" value="PAS domain"/>
    <property type="match status" value="3"/>
</dbReference>
<dbReference type="InterPro" id="IPR003661">
    <property type="entry name" value="HisK_dim/P_dom"/>
</dbReference>
<evidence type="ECO:0000256" key="5">
    <source>
        <dbReference type="ARBA" id="ARBA00022777"/>
    </source>
</evidence>
<dbReference type="Pfam" id="PF08448">
    <property type="entry name" value="PAS_4"/>
    <property type="match status" value="2"/>
</dbReference>
<feature type="domain" description="PAC" evidence="12">
    <location>
        <begin position="224"/>
        <end position="276"/>
    </location>
</feature>
<dbReference type="InterPro" id="IPR036097">
    <property type="entry name" value="HisK_dim/P_sf"/>
</dbReference>
<dbReference type="CDD" id="cd00082">
    <property type="entry name" value="HisKA"/>
    <property type="match status" value="1"/>
</dbReference>
<evidence type="ECO:0000313" key="13">
    <source>
        <dbReference type="EMBL" id="TWT67392.1"/>
    </source>
</evidence>
<dbReference type="PANTHER" id="PTHR43547:SF2">
    <property type="entry name" value="HYBRID SIGNAL TRANSDUCTION HISTIDINE KINASE C"/>
    <property type="match status" value="1"/>
</dbReference>
<feature type="domain" description="PAC" evidence="12">
    <location>
        <begin position="353"/>
        <end position="405"/>
    </location>
</feature>
<keyword evidence="4 13" id="KW-0808">Transferase</keyword>
<comment type="caution">
    <text evidence="13">The sequence shown here is derived from an EMBL/GenBank/DDBJ whole genome shotgun (WGS) entry which is preliminary data.</text>
</comment>
<dbReference type="OrthoDB" id="3272385at2"/>
<dbReference type="PROSITE" id="PS50112">
    <property type="entry name" value="PAS"/>
    <property type="match status" value="3"/>
</dbReference>
<evidence type="ECO:0000256" key="2">
    <source>
        <dbReference type="ARBA" id="ARBA00012438"/>
    </source>
</evidence>
<dbReference type="FunFam" id="3.30.565.10:FF:000006">
    <property type="entry name" value="Sensor histidine kinase WalK"/>
    <property type="match status" value="1"/>
</dbReference>
<dbReference type="EC" id="2.7.13.3" evidence="2"/>
<accession>A0A5C5Y1B5</accession>
<dbReference type="AlphaFoldDB" id="A0A5C5Y1B5"/>
<evidence type="ECO:0000259" key="11">
    <source>
        <dbReference type="PROSITE" id="PS50112"/>
    </source>
</evidence>
<dbReference type="SMART" id="SM00091">
    <property type="entry name" value="PAS"/>
    <property type="match status" value="3"/>
</dbReference>
<dbReference type="RefSeq" id="WP_146391270.1">
    <property type="nucleotide sequence ID" value="NZ_SJPK01000004.1"/>
</dbReference>
<dbReference type="InterPro" id="IPR000014">
    <property type="entry name" value="PAS"/>
</dbReference>
<dbReference type="SMART" id="SM00086">
    <property type="entry name" value="PAC"/>
    <property type="match status" value="3"/>
</dbReference>
<dbReference type="CDD" id="cd00075">
    <property type="entry name" value="HATPase"/>
    <property type="match status" value="1"/>
</dbReference>
<dbReference type="Proteomes" id="UP000318053">
    <property type="component" value="Unassembled WGS sequence"/>
</dbReference>
<keyword evidence="7" id="KW-0472">Membrane</keyword>
<dbReference type="SMART" id="SM00448">
    <property type="entry name" value="REC"/>
    <property type="match status" value="1"/>
</dbReference>
<comment type="catalytic activity">
    <reaction evidence="1">
        <text>ATP + protein L-histidine = ADP + protein N-phospho-L-histidine.</text>
        <dbReference type="EC" id="2.7.13.3"/>
    </reaction>
</comment>
<dbReference type="InterPro" id="IPR003594">
    <property type="entry name" value="HATPase_dom"/>
</dbReference>
<dbReference type="SUPFAM" id="SSF52172">
    <property type="entry name" value="CheY-like"/>
    <property type="match status" value="1"/>
</dbReference>
<dbReference type="Gene3D" id="3.30.565.10">
    <property type="entry name" value="Histidine kinase-like ATPase, C-terminal domain"/>
    <property type="match status" value="1"/>
</dbReference>
<dbReference type="PANTHER" id="PTHR43547">
    <property type="entry name" value="TWO-COMPONENT HISTIDINE KINASE"/>
    <property type="match status" value="1"/>
</dbReference>
<evidence type="ECO:0000313" key="14">
    <source>
        <dbReference type="Proteomes" id="UP000318053"/>
    </source>
</evidence>
<dbReference type="CDD" id="cd00130">
    <property type="entry name" value="PAS"/>
    <property type="match status" value="3"/>
</dbReference>
<evidence type="ECO:0000259" key="9">
    <source>
        <dbReference type="PROSITE" id="PS50109"/>
    </source>
</evidence>
<dbReference type="Pfam" id="PF02518">
    <property type="entry name" value="HATPase_c"/>
    <property type="match status" value="1"/>
</dbReference>
<dbReference type="Pfam" id="PF00512">
    <property type="entry name" value="HisKA"/>
    <property type="match status" value="1"/>
</dbReference>
<dbReference type="InterPro" id="IPR013656">
    <property type="entry name" value="PAS_4"/>
</dbReference>
<dbReference type="NCBIfam" id="TIGR00229">
    <property type="entry name" value="sensory_box"/>
    <property type="match status" value="3"/>
</dbReference>
<gene>
    <name evidence="13" type="primary">luxQ_3</name>
    <name evidence="13" type="ORF">CA85_22420</name>
</gene>
<dbReference type="Gene3D" id="1.10.287.130">
    <property type="match status" value="1"/>
</dbReference>
<dbReference type="InterPro" id="IPR036890">
    <property type="entry name" value="HATPase_C_sf"/>
</dbReference>
<evidence type="ECO:0000259" key="10">
    <source>
        <dbReference type="PROSITE" id="PS50110"/>
    </source>
</evidence>
<evidence type="ECO:0000256" key="1">
    <source>
        <dbReference type="ARBA" id="ARBA00000085"/>
    </source>
</evidence>
<dbReference type="SUPFAM" id="SSF55785">
    <property type="entry name" value="PYP-like sensor domain (PAS domain)"/>
    <property type="match status" value="3"/>
</dbReference>
<dbReference type="SMART" id="SM00387">
    <property type="entry name" value="HATPase_c"/>
    <property type="match status" value="1"/>
</dbReference>
<keyword evidence="3 8" id="KW-0597">Phosphoprotein</keyword>
<keyword evidence="6" id="KW-0902">Two-component regulatory system</keyword>
<evidence type="ECO:0000259" key="12">
    <source>
        <dbReference type="PROSITE" id="PS50113"/>
    </source>
</evidence>
<protein>
    <recommendedName>
        <fullName evidence="2">histidine kinase</fullName>
        <ecNumber evidence="2">2.7.13.3</ecNumber>
    </recommendedName>
</protein>
<dbReference type="InterPro" id="IPR004358">
    <property type="entry name" value="Sig_transdc_His_kin-like_C"/>
</dbReference>
<evidence type="ECO:0000256" key="7">
    <source>
        <dbReference type="ARBA" id="ARBA00023136"/>
    </source>
</evidence>
<dbReference type="GO" id="GO:0000155">
    <property type="term" value="F:phosphorelay sensor kinase activity"/>
    <property type="evidence" value="ECO:0007669"/>
    <property type="project" value="InterPro"/>
</dbReference>
<evidence type="ECO:0000256" key="8">
    <source>
        <dbReference type="PROSITE-ProRule" id="PRU00169"/>
    </source>
</evidence>
<dbReference type="CDD" id="cd17580">
    <property type="entry name" value="REC_2_DhkD-like"/>
    <property type="match status" value="1"/>
</dbReference>
<dbReference type="InterPro" id="IPR000700">
    <property type="entry name" value="PAS-assoc_C"/>
</dbReference>
<feature type="domain" description="PAC" evidence="12">
    <location>
        <begin position="95"/>
        <end position="147"/>
    </location>
</feature>
<dbReference type="InterPro" id="IPR001789">
    <property type="entry name" value="Sig_transdc_resp-reg_receiver"/>
</dbReference>
<keyword evidence="14" id="KW-1185">Reference proteome</keyword>
<evidence type="ECO:0000256" key="6">
    <source>
        <dbReference type="ARBA" id="ARBA00023012"/>
    </source>
</evidence>